<dbReference type="Proteomes" id="UP001144280">
    <property type="component" value="Unassembled WGS sequence"/>
</dbReference>
<evidence type="ECO:0000256" key="6">
    <source>
        <dbReference type="ARBA" id="ARBA00023136"/>
    </source>
</evidence>
<reference evidence="10" key="1">
    <citation type="submission" date="2022-12" db="EMBL/GenBank/DDBJ databases">
        <title>New Phytohabitans aurantiacus sp. RD004123 nov., an actinomycete isolated from soil.</title>
        <authorList>
            <person name="Triningsih D.W."/>
            <person name="Harunari E."/>
            <person name="Igarashi Y."/>
        </authorList>
    </citation>
    <scope>NUCLEOTIDE SEQUENCE</scope>
    <source>
        <strain evidence="10">RD004123</strain>
    </source>
</reference>
<evidence type="ECO:0000313" key="11">
    <source>
        <dbReference type="Proteomes" id="UP001144280"/>
    </source>
</evidence>
<evidence type="ECO:0000313" key="10">
    <source>
        <dbReference type="EMBL" id="GLI03567.1"/>
    </source>
</evidence>
<keyword evidence="5 8" id="KW-1133">Transmembrane helix</keyword>
<dbReference type="PROSITE" id="PS51779">
    <property type="entry name" value="POTRA"/>
    <property type="match status" value="1"/>
</dbReference>
<evidence type="ECO:0000259" key="9">
    <source>
        <dbReference type="PROSITE" id="PS51779"/>
    </source>
</evidence>
<dbReference type="Pfam" id="PF08478">
    <property type="entry name" value="POTRA_1"/>
    <property type="match status" value="1"/>
</dbReference>
<keyword evidence="2 8" id="KW-1003">Cell membrane</keyword>
<keyword evidence="4 8" id="KW-0812">Transmembrane</keyword>
<dbReference type="InterPro" id="IPR034746">
    <property type="entry name" value="POTRA"/>
</dbReference>
<dbReference type="InterPro" id="IPR013685">
    <property type="entry name" value="POTRA_FtsQ_type"/>
</dbReference>
<dbReference type="HAMAP" id="MF_00911">
    <property type="entry name" value="FtsQ_subfam"/>
    <property type="match status" value="1"/>
</dbReference>
<evidence type="ECO:0000256" key="1">
    <source>
        <dbReference type="ARBA" id="ARBA00004370"/>
    </source>
</evidence>
<dbReference type="InterPro" id="IPR050487">
    <property type="entry name" value="FtsQ_DivIB"/>
</dbReference>
<keyword evidence="6 8" id="KW-0472">Membrane</keyword>
<evidence type="ECO:0000256" key="8">
    <source>
        <dbReference type="HAMAP-Rule" id="MF_00911"/>
    </source>
</evidence>
<gene>
    <name evidence="8" type="primary">ftsQ</name>
    <name evidence="10" type="ORF">Pa4123_88450</name>
</gene>
<dbReference type="InterPro" id="IPR026579">
    <property type="entry name" value="FtsQ"/>
</dbReference>
<keyword evidence="3 8" id="KW-0132">Cell division</keyword>
<evidence type="ECO:0000256" key="3">
    <source>
        <dbReference type="ARBA" id="ARBA00022618"/>
    </source>
</evidence>
<keyword evidence="7 8" id="KW-0131">Cell cycle</keyword>
<organism evidence="10 11">
    <name type="scientific">Phytohabitans aurantiacus</name>
    <dbReference type="NCBI Taxonomy" id="3016789"/>
    <lineage>
        <taxon>Bacteria</taxon>
        <taxon>Bacillati</taxon>
        <taxon>Actinomycetota</taxon>
        <taxon>Actinomycetes</taxon>
        <taxon>Micromonosporales</taxon>
        <taxon>Micromonosporaceae</taxon>
    </lineage>
</organism>
<evidence type="ECO:0000256" key="2">
    <source>
        <dbReference type="ARBA" id="ARBA00022475"/>
    </source>
</evidence>
<dbReference type="EMBL" id="BSDI01000089">
    <property type="protein sequence ID" value="GLI03567.1"/>
    <property type="molecule type" value="Genomic_DNA"/>
</dbReference>
<protein>
    <recommendedName>
        <fullName evidence="8">Cell division protein FtsQ</fullName>
    </recommendedName>
</protein>
<comment type="similarity">
    <text evidence="8">Belongs to the FtsQ/DivIB family. FtsQ subfamily.</text>
</comment>
<accession>A0ABQ5RCB3</accession>
<dbReference type="Pfam" id="PF03799">
    <property type="entry name" value="FtsQ_DivIB_C"/>
    <property type="match status" value="1"/>
</dbReference>
<dbReference type="InterPro" id="IPR005548">
    <property type="entry name" value="Cell_div_FtsQ/DivIB_C"/>
</dbReference>
<dbReference type="PANTHER" id="PTHR37820:SF1">
    <property type="entry name" value="CELL DIVISION PROTEIN FTSQ"/>
    <property type="match status" value="1"/>
</dbReference>
<feature type="transmembrane region" description="Helical" evidence="8">
    <location>
        <begin position="43"/>
        <end position="65"/>
    </location>
</feature>
<dbReference type="RefSeq" id="WP_281905883.1">
    <property type="nucleotide sequence ID" value="NZ_BSDI01000089.1"/>
</dbReference>
<evidence type="ECO:0000256" key="4">
    <source>
        <dbReference type="ARBA" id="ARBA00022692"/>
    </source>
</evidence>
<dbReference type="PANTHER" id="PTHR37820">
    <property type="entry name" value="CELL DIVISION PROTEIN DIVIB"/>
    <property type="match status" value="1"/>
</dbReference>
<name>A0ABQ5RCB3_9ACTN</name>
<sequence length="261" mass="27685">MTAPGGRGLGRARQWRLVRARSDAVPPSVRRFMARARRRRLRAALPWATVGGVLALAGLTAWIVYGTSVFGVRDVRITGTEILSEDQVRVTAAVPRGEALASVDLGAIRGRVAALAPVGEVVVSRDWPGTVVVAVVERVPVAAVPQGKEFVLVDADGVAFHTVRSRPSKLPLVKVPAPGPDDQATRSALRVLAALSTELRAELSALVVEGPARIRLELRKGRAVVWGDATESDAKSRVATALLAREGDTIDVSAPDVVTIR</sequence>
<comment type="caution">
    <text evidence="10">The sequence shown here is derived from an EMBL/GenBank/DDBJ whole genome shotgun (WGS) entry which is preliminary data.</text>
</comment>
<dbReference type="Gene3D" id="3.10.20.310">
    <property type="entry name" value="membrane protein fhac"/>
    <property type="match status" value="1"/>
</dbReference>
<comment type="function">
    <text evidence="8">Essential cell division protein.</text>
</comment>
<keyword evidence="11" id="KW-1185">Reference proteome</keyword>
<feature type="domain" description="POTRA" evidence="9">
    <location>
        <begin position="70"/>
        <end position="138"/>
    </location>
</feature>
<proteinExistence type="inferred from homology"/>
<evidence type="ECO:0000256" key="7">
    <source>
        <dbReference type="ARBA" id="ARBA00023306"/>
    </source>
</evidence>
<comment type="subcellular location">
    <subcellularLocation>
        <location evidence="8">Cell membrane</location>
        <topology evidence="8">Single-pass type II membrane protein</topology>
    </subcellularLocation>
    <subcellularLocation>
        <location evidence="1">Membrane</location>
    </subcellularLocation>
    <text evidence="8">Localizes to the division septum.</text>
</comment>
<evidence type="ECO:0000256" key="5">
    <source>
        <dbReference type="ARBA" id="ARBA00022989"/>
    </source>
</evidence>